<reference evidence="1 2" key="1">
    <citation type="submission" date="2016-12" db="EMBL/GenBank/DDBJ databases">
        <title>The genomes of Aspergillus section Nigri reveals drivers in fungal speciation.</title>
        <authorList>
            <consortium name="DOE Joint Genome Institute"/>
            <person name="Vesth T.C."/>
            <person name="Nybo J."/>
            <person name="Theobald S."/>
            <person name="Brandl J."/>
            <person name="Frisvad J.C."/>
            <person name="Nielsen K.F."/>
            <person name="Lyhne E.K."/>
            <person name="Kogle M.E."/>
            <person name="Kuo A."/>
            <person name="Riley R."/>
            <person name="Clum A."/>
            <person name="Nolan M."/>
            <person name="Lipzen A."/>
            <person name="Salamov A."/>
            <person name="Henrissat B."/>
            <person name="Wiebenga A."/>
            <person name="De Vries R.P."/>
            <person name="Grigoriev I.V."/>
            <person name="Mortensen U.H."/>
            <person name="Andersen M.R."/>
            <person name="Baker S.E."/>
        </authorList>
    </citation>
    <scope>NUCLEOTIDE SEQUENCE [LARGE SCALE GENOMIC DNA]</scope>
    <source>
        <strain evidence="1 2">CBS 117.55</strain>
    </source>
</reference>
<dbReference type="STRING" id="1448321.A0A317VJC9"/>
<proteinExistence type="predicted"/>
<dbReference type="AlphaFoldDB" id="A0A317VJC9"/>
<organism evidence="1 2">
    <name type="scientific">Aspergillus heteromorphus CBS 117.55</name>
    <dbReference type="NCBI Taxonomy" id="1448321"/>
    <lineage>
        <taxon>Eukaryota</taxon>
        <taxon>Fungi</taxon>
        <taxon>Dikarya</taxon>
        <taxon>Ascomycota</taxon>
        <taxon>Pezizomycotina</taxon>
        <taxon>Eurotiomycetes</taxon>
        <taxon>Eurotiomycetidae</taxon>
        <taxon>Eurotiales</taxon>
        <taxon>Aspergillaceae</taxon>
        <taxon>Aspergillus</taxon>
        <taxon>Aspergillus subgen. Circumdati</taxon>
    </lineage>
</organism>
<dbReference type="VEuPathDB" id="FungiDB:BO70DRAFT_399037"/>
<accession>A0A317VJC9</accession>
<dbReference type="EMBL" id="MSFL01000025">
    <property type="protein sequence ID" value="PWY72962.1"/>
    <property type="molecule type" value="Genomic_DNA"/>
</dbReference>
<gene>
    <name evidence="1" type="ORF">BO70DRAFT_399037</name>
</gene>
<evidence type="ECO:0000313" key="2">
    <source>
        <dbReference type="Proteomes" id="UP000247233"/>
    </source>
</evidence>
<comment type="caution">
    <text evidence="1">The sequence shown here is derived from an EMBL/GenBank/DDBJ whole genome shotgun (WGS) entry which is preliminary data.</text>
</comment>
<dbReference type="OrthoDB" id="339764at2759"/>
<dbReference type="RefSeq" id="XP_025396616.1">
    <property type="nucleotide sequence ID" value="XM_025546835.1"/>
</dbReference>
<keyword evidence="2" id="KW-1185">Reference proteome</keyword>
<protein>
    <submittedName>
        <fullName evidence="1">Uncharacterized protein</fullName>
    </submittedName>
</protein>
<dbReference type="Proteomes" id="UP000247233">
    <property type="component" value="Unassembled WGS sequence"/>
</dbReference>
<dbReference type="GeneID" id="37069072"/>
<name>A0A317VJC9_9EURO</name>
<evidence type="ECO:0000313" key="1">
    <source>
        <dbReference type="EMBL" id="PWY72962.1"/>
    </source>
</evidence>
<sequence>MTWLDLSGRPGHHGIFGASYLESIPEALDEWQASRILLVMSMAVDTKTSVIKDLDARLSHFSLQKKTGVGIHGPYKDPINITHTIKNHDI</sequence>